<evidence type="ECO:0000313" key="2">
    <source>
        <dbReference type="EMBL" id="ECV1060062.1"/>
    </source>
</evidence>
<organism evidence="2">
    <name type="scientific">Campylobacter jejuni</name>
    <dbReference type="NCBI Taxonomy" id="197"/>
    <lineage>
        <taxon>Bacteria</taxon>
        <taxon>Pseudomonadati</taxon>
        <taxon>Campylobacterota</taxon>
        <taxon>Epsilonproteobacteria</taxon>
        <taxon>Campylobacterales</taxon>
        <taxon>Campylobacteraceae</taxon>
        <taxon>Campylobacter</taxon>
    </lineage>
</organism>
<dbReference type="AlphaFoldDB" id="A0A6C7UVV6"/>
<dbReference type="EMBL" id="AAKSZQ010000024">
    <property type="protein sequence ID" value="ECV1060062.1"/>
    <property type="molecule type" value="Genomic_DNA"/>
</dbReference>
<keyword evidence="1" id="KW-1133">Transmembrane helix</keyword>
<sequence length="379" mass="45134">MISYKKWILAVFLIPIPIISALIILLYIYDPLQLYHKPFFRNTTFSSDIRIQAAGVINNYNFDSVILGSSMLENTSAKEANDKLDGQWVNLSLMGSHLNERNVIMKYLFEKKNIYQIIYSLDIFTLSNSTRKHTSSFDFLYKDSLISPLRLYLNFKNPKFIICALTNSTKERCVGKYNLENMTKWIVRKHGPFGFENWDFKKDRKLTESILNTQEFYLQHNIDIKPSQQYINTELLDFIKIHANTKFHLIIPTYSRMLYRILTLDKDYYYNKDNILFSKYQAILKWLILETSKYPNVKIYGFDNLEYADNMDNYKDPAHYNIDMNSMQLDAIKNNTHILTPQNMDNYFKTMEEKIRNYNLTPFIEFIKNQENQNNKKLF</sequence>
<feature type="transmembrane region" description="Helical" evidence="1">
    <location>
        <begin position="7"/>
        <end position="29"/>
    </location>
</feature>
<keyword evidence="1" id="KW-0812">Transmembrane</keyword>
<evidence type="ECO:0000256" key="1">
    <source>
        <dbReference type="SAM" id="Phobius"/>
    </source>
</evidence>
<comment type="caution">
    <text evidence="2">The sequence shown here is derived from an EMBL/GenBank/DDBJ whole genome shotgun (WGS) entry which is preliminary data.</text>
</comment>
<protein>
    <submittedName>
        <fullName evidence="2">Uncharacterized protein</fullName>
    </submittedName>
</protein>
<accession>A0A6C7UVV6</accession>
<name>A0A6C7UVV6_CAMJU</name>
<reference evidence="2" key="1">
    <citation type="submission" date="2019-09" db="EMBL/GenBank/DDBJ databases">
        <authorList>
            <consortium name="GenomeTrakr network: Whole genome sequencing for foodborne pathogen traceback"/>
        </authorList>
    </citation>
    <scope>NUCLEOTIDE SEQUENCE</scope>
    <source>
        <strain evidence="2">TTU_586</strain>
    </source>
</reference>
<keyword evidence="1" id="KW-0472">Membrane</keyword>
<proteinExistence type="predicted"/>
<gene>
    <name evidence="2" type="ORF">F2N15_07660</name>
</gene>